<evidence type="ECO:0000256" key="2">
    <source>
        <dbReference type="ARBA" id="ARBA00022747"/>
    </source>
</evidence>
<protein>
    <submittedName>
        <fullName evidence="5">Restriction endonuclease subunit S</fullName>
    </submittedName>
</protein>
<organism evidence="5 6">
    <name type="scientific">Lactobacillus equicursoris</name>
    <dbReference type="NCBI Taxonomy" id="420645"/>
    <lineage>
        <taxon>Bacteria</taxon>
        <taxon>Bacillati</taxon>
        <taxon>Bacillota</taxon>
        <taxon>Bacilli</taxon>
        <taxon>Lactobacillales</taxon>
        <taxon>Lactobacillaceae</taxon>
        <taxon>Lactobacillus</taxon>
    </lineage>
</organism>
<evidence type="ECO:0000313" key="5">
    <source>
        <dbReference type="EMBL" id="MST78917.1"/>
    </source>
</evidence>
<comment type="similarity">
    <text evidence="1">Belongs to the type-I restriction system S methylase family.</text>
</comment>
<dbReference type="EMBL" id="VUMW01000001">
    <property type="protein sequence ID" value="MST78917.1"/>
    <property type="molecule type" value="Genomic_DNA"/>
</dbReference>
<keyword evidence="3" id="KW-0238">DNA-binding</keyword>
<dbReference type="Gene3D" id="1.10.287.1120">
    <property type="entry name" value="Bipartite methylase S protein"/>
    <property type="match status" value="1"/>
</dbReference>
<keyword evidence="5" id="KW-0378">Hydrolase</keyword>
<gene>
    <name evidence="5" type="ORF">FYJ61_00125</name>
</gene>
<dbReference type="InterPro" id="IPR052021">
    <property type="entry name" value="Type-I_RS_S_subunit"/>
</dbReference>
<keyword evidence="5" id="KW-0255">Endonuclease</keyword>
<sequence>MMLLRRCLSMTKRDAKDEKKAPKLRFKGFTDDWEQVPLENIIKVNSGRDYKFANPGDIPVYGTGGYMLSIDTKLSDEDAVGIGRKGTINKPFFLKAPFWTVDTLFYLTSRNQNNIHFLLPLFQKINWKRYDESTGVPSLSKSTINKIRVNIPKIEEQRNVALLFQSLDHTITLHEEKRKQLEQLKKALLQKMFADKTNFPEIRFNGYVSPWEQVKLGEIFTECTEKSRDGNEPLLSVTINDGVVKSESLDRKSNASKDKSNYKIVRPNNIAYNSMRMWQGAVGVSNYYGIVSPAYTVISLNETTNSPFFYQYYFKKSSSLNTFRKNSQGLTPDTWNLKYPLFKLIKYRIPQYDEQKKIGQLFQKLDYTINLHDQKIEDLKQLKQALLQQMFI</sequence>
<evidence type="ECO:0000259" key="4">
    <source>
        <dbReference type="Pfam" id="PF01420"/>
    </source>
</evidence>
<dbReference type="SUPFAM" id="SSF116734">
    <property type="entry name" value="DNA methylase specificity domain"/>
    <property type="match status" value="2"/>
</dbReference>
<evidence type="ECO:0000313" key="6">
    <source>
        <dbReference type="Proteomes" id="UP000452141"/>
    </source>
</evidence>
<dbReference type="GO" id="GO:0003677">
    <property type="term" value="F:DNA binding"/>
    <property type="evidence" value="ECO:0007669"/>
    <property type="project" value="UniProtKB-KW"/>
</dbReference>
<dbReference type="PANTHER" id="PTHR30408">
    <property type="entry name" value="TYPE-1 RESTRICTION ENZYME ECOKI SPECIFICITY PROTEIN"/>
    <property type="match status" value="1"/>
</dbReference>
<dbReference type="Gene3D" id="3.90.220.20">
    <property type="entry name" value="DNA methylase specificity domains"/>
    <property type="match status" value="2"/>
</dbReference>
<dbReference type="PANTHER" id="PTHR30408:SF12">
    <property type="entry name" value="TYPE I RESTRICTION ENZYME MJAVIII SPECIFICITY SUBUNIT"/>
    <property type="match status" value="1"/>
</dbReference>
<reference evidence="5 6" key="1">
    <citation type="submission" date="2019-08" db="EMBL/GenBank/DDBJ databases">
        <title>In-depth cultivation of the pig gut microbiome towards novel bacterial diversity and tailored functional studies.</title>
        <authorList>
            <person name="Wylensek D."/>
            <person name="Hitch T.C.A."/>
            <person name="Clavel T."/>
        </authorList>
    </citation>
    <scope>NUCLEOTIDE SEQUENCE [LARGE SCALE GENOMIC DNA]</scope>
    <source>
        <strain evidence="5 6">WCA-470BD-2E</strain>
    </source>
</reference>
<accession>A0A844FKM7</accession>
<dbReference type="AlphaFoldDB" id="A0A844FKM7"/>
<keyword evidence="5" id="KW-0540">Nuclease</keyword>
<dbReference type="GO" id="GO:0004519">
    <property type="term" value="F:endonuclease activity"/>
    <property type="evidence" value="ECO:0007669"/>
    <property type="project" value="UniProtKB-KW"/>
</dbReference>
<comment type="caution">
    <text evidence="5">The sequence shown here is derived from an EMBL/GenBank/DDBJ whole genome shotgun (WGS) entry which is preliminary data.</text>
</comment>
<name>A0A844FKM7_9LACO</name>
<feature type="domain" description="Type I restriction modification DNA specificity" evidence="4">
    <location>
        <begin position="210"/>
        <end position="381"/>
    </location>
</feature>
<dbReference type="Pfam" id="PF01420">
    <property type="entry name" value="Methylase_S"/>
    <property type="match status" value="2"/>
</dbReference>
<evidence type="ECO:0000256" key="1">
    <source>
        <dbReference type="ARBA" id="ARBA00010923"/>
    </source>
</evidence>
<evidence type="ECO:0000256" key="3">
    <source>
        <dbReference type="ARBA" id="ARBA00023125"/>
    </source>
</evidence>
<dbReference type="GO" id="GO:0009307">
    <property type="term" value="P:DNA restriction-modification system"/>
    <property type="evidence" value="ECO:0007669"/>
    <property type="project" value="UniProtKB-KW"/>
</dbReference>
<proteinExistence type="inferred from homology"/>
<dbReference type="InterPro" id="IPR044946">
    <property type="entry name" value="Restrct_endonuc_typeI_TRD_sf"/>
</dbReference>
<dbReference type="InterPro" id="IPR000055">
    <property type="entry name" value="Restrct_endonuc_typeI_TRD"/>
</dbReference>
<dbReference type="CDD" id="cd17288">
    <property type="entry name" value="RMtype1_S_LlaAI06ORF1089P_TRD1-CR1_like"/>
    <property type="match status" value="1"/>
</dbReference>
<keyword evidence="2" id="KW-0680">Restriction system</keyword>
<dbReference type="Proteomes" id="UP000452141">
    <property type="component" value="Unassembled WGS sequence"/>
</dbReference>
<feature type="domain" description="Type I restriction modification DNA specificity" evidence="4">
    <location>
        <begin position="31"/>
        <end position="183"/>
    </location>
</feature>